<proteinExistence type="predicted"/>
<dbReference type="Proteomes" id="UP000001812">
    <property type="component" value="Chromosome I"/>
</dbReference>
<dbReference type="EMBL" id="CM000832">
    <property type="protein sequence ID" value="EET08243.1"/>
    <property type="molecule type" value="Genomic_DNA"/>
</dbReference>
<dbReference type="HOGENOM" id="CLU_2421295_0_0_4"/>
<protein>
    <submittedName>
        <fullName evidence="1">Uncharacterized protein</fullName>
    </submittedName>
</protein>
<gene>
    <name evidence="1" type="ORF">BURPS1710A_3177</name>
</gene>
<sequence length="91" mass="10543">MRRVARGRRRRVGGGHRLVQGADTVQKHSARFNCTVRRRARRLRRLRRKREPVAGEHGGRTARTIDDRTAHVLVDVLDSRAIRVLPRETCT</sequence>
<organism evidence="1">
    <name type="scientific">Burkholderia pseudomallei 1710a</name>
    <dbReference type="NCBI Taxonomy" id="320371"/>
    <lineage>
        <taxon>Bacteria</taxon>
        <taxon>Pseudomonadati</taxon>
        <taxon>Pseudomonadota</taxon>
        <taxon>Betaproteobacteria</taxon>
        <taxon>Burkholderiales</taxon>
        <taxon>Burkholderiaceae</taxon>
        <taxon>Burkholderia</taxon>
        <taxon>pseudomallei group</taxon>
    </lineage>
</organism>
<dbReference type="RefSeq" id="WP_004204576.1">
    <property type="nucleotide sequence ID" value="NZ_CM000832.1"/>
</dbReference>
<dbReference type="AlphaFoldDB" id="A0A0E1W514"/>
<reference evidence="1" key="1">
    <citation type="submission" date="2009-05" db="EMBL/GenBank/DDBJ databases">
        <authorList>
            <person name="Harkins D.M."/>
            <person name="DeShazer D."/>
            <person name="Woods D.E."/>
            <person name="Brinkac L.M."/>
            <person name="Brown K.A."/>
            <person name="Hung G.C."/>
            <person name="Tuanyok A."/>
            <person name="Zhang B."/>
            <person name="Nierman W.C."/>
        </authorList>
    </citation>
    <scope>NUCLEOTIDE SEQUENCE [LARGE SCALE GENOMIC DNA]</scope>
    <source>
        <strain evidence="1">1710a</strain>
    </source>
</reference>
<dbReference type="GeneID" id="93060864"/>
<name>A0A0E1W514_BURPE</name>
<accession>A0A0E1W514</accession>
<evidence type="ECO:0000313" key="1">
    <source>
        <dbReference type="EMBL" id="EET08243.1"/>
    </source>
</evidence>